<evidence type="ECO:0000256" key="5">
    <source>
        <dbReference type="ARBA" id="ARBA00023163"/>
    </source>
</evidence>
<gene>
    <name evidence="9" type="ORF">MHUMG1_03587</name>
</gene>
<accession>A0A9P8MCM5</accession>
<dbReference type="GO" id="GO:0005634">
    <property type="term" value="C:nucleus"/>
    <property type="evidence" value="ECO:0007669"/>
    <property type="project" value="UniProtKB-SubCell"/>
</dbReference>
<name>A0A9P8MCM5_9HYPO</name>
<dbReference type="InterPro" id="IPR001138">
    <property type="entry name" value="Zn2Cys6_DnaBD"/>
</dbReference>
<dbReference type="Gene3D" id="4.10.240.10">
    <property type="entry name" value="Zn(2)-C6 fungal-type DNA-binding domain"/>
    <property type="match status" value="1"/>
</dbReference>
<evidence type="ECO:0000313" key="9">
    <source>
        <dbReference type="EMBL" id="KAH0598290.1"/>
    </source>
</evidence>
<proteinExistence type="predicted"/>
<evidence type="ECO:0000259" key="8">
    <source>
        <dbReference type="PROSITE" id="PS50048"/>
    </source>
</evidence>
<dbReference type="SMART" id="SM00066">
    <property type="entry name" value="GAL4"/>
    <property type="match status" value="1"/>
</dbReference>
<dbReference type="EMBL" id="JACEFI010000005">
    <property type="protein sequence ID" value="KAH0598290.1"/>
    <property type="molecule type" value="Genomic_DNA"/>
</dbReference>
<keyword evidence="2" id="KW-0479">Metal-binding</keyword>
<evidence type="ECO:0000313" key="10">
    <source>
        <dbReference type="Proteomes" id="UP000764110"/>
    </source>
</evidence>
<keyword evidence="3" id="KW-0805">Transcription regulation</keyword>
<dbReference type="PROSITE" id="PS50048">
    <property type="entry name" value="ZN2_CY6_FUNGAL_2"/>
    <property type="match status" value="1"/>
</dbReference>
<reference evidence="9 10" key="1">
    <citation type="submission" date="2020-07" db="EMBL/GenBank/DDBJ databases">
        <title>Metarhizium humberi genome.</title>
        <authorList>
            <person name="Lysoe E."/>
        </authorList>
    </citation>
    <scope>NUCLEOTIDE SEQUENCE [LARGE SCALE GENOMIC DNA]</scope>
    <source>
        <strain evidence="9 10">ESALQ1638</strain>
    </source>
</reference>
<comment type="subcellular location">
    <subcellularLocation>
        <location evidence="1">Nucleus</location>
    </subcellularLocation>
</comment>
<dbReference type="PROSITE" id="PS00463">
    <property type="entry name" value="ZN2_CY6_FUNGAL_1"/>
    <property type="match status" value="1"/>
</dbReference>
<dbReference type="CDD" id="cd00067">
    <property type="entry name" value="GAL4"/>
    <property type="match status" value="1"/>
</dbReference>
<dbReference type="SUPFAM" id="SSF57701">
    <property type="entry name" value="Zn2/Cys6 DNA-binding domain"/>
    <property type="match status" value="1"/>
</dbReference>
<keyword evidence="5" id="KW-0804">Transcription</keyword>
<evidence type="ECO:0000256" key="1">
    <source>
        <dbReference type="ARBA" id="ARBA00004123"/>
    </source>
</evidence>
<dbReference type="GO" id="GO:0008270">
    <property type="term" value="F:zinc ion binding"/>
    <property type="evidence" value="ECO:0007669"/>
    <property type="project" value="InterPro"/>
</dbReference>
<feature type="region of interest" description="Disordered" evidence="7">
    <location>
        <begin position="121"/>
        <end position="153"/>
    </location>
</feature>
<dbReference type="GO" id="GO:0000981">
    <property type="term" value="F:DNA-binding transcription factor activity, RNA polymerase II-specific"/>
    <property type="evidence" value="ECO:0007669"/>
    <property type="project" value="InterPro"/>
</dbReference>
<dbReference type="Proteomes" id="UP000764110">
    <property type="component" value="Unassembled WGS sequence"/>
</dbReference>
<dbReference type="SMART" id="SM00906">
    <property type="entry name" value="Fungal_trans"/>
    <property type="match status" value="1"/>
</dbReference>
<keyword evidence="4" id="KW-0238">DNA-binding</keyword>
<dbReference type="PANTHER" id="PTHR31845:SF17">
    <property type="entry name" value="ZN(II)2CYS6 TRANSCRIPTION FACTOR (EUROFUNG)"/>
    <property type="match status" value="1"/>
</dbReference>
<evidence type="ECO:0000256" key="3">
    <source>
        <dbReference type="ARBA" id="ARBA00023015"/>
    </source>
</evidence>
<dbReference type="Pfam" id="PF00172">
    <property type="entry name" value="Zn_clus"/>
    <property type="match status" value="1"/>
</dbReference>
<comment type="caution">
    <text evidence="9">The sequence shown here is derived from an EMBL/GenBank/DDBJ whole genome shotgun (WGS) entry which is preliminary data.</text>
</comment>
<organism evidence="9 10">
    <name type="scientific">Metarhizium humberi</name>
    <dbReference type="NCBI Taxonomy" id="2596975"/>
    <lineage>
        <taxon>Eukaryota</taxon>
        <taxon>Fungi</taxon>
        <taxon>Dikarya</taxon>
        <taxon>Ascomycota</taxon>
        <taxon>Pezizomycotina</taxon>
        <taxon>Sordariomycetes</taxon>
        <taxon>Hypocreomycetidae</taxon>
        <taxon>Hypocreales</taxon>
        <taxon>Clavicipitaceae</taxon>
        <taxon>Metarhizium</taxon>
    </lineage>
</organism>
<keyword evidence="10" id="KW-1185">Reference proteome</keyword>
<keyword evidence="6" id="KW-0539">Nucleus</keyword>
<evidence type="ECO:0000256" key="6">
    <source>
        <dbReference type="ARBA" id="ARBA00023242"/>
    </source>
</evidence>
<dbReference type="InterPro" id="IPR036864">
    <property type="entry name" value="Zn2-C6_fun-type_DNA-bd_sf"/>
</dbReference>
<dbReference type="PANTHER" id="PTHR31845">
    <property type="entry name" value="FINGER DOMAIN PROTEIN, PUTATIVE-RELATED"/>
    <property type="match status" value="1"/>
</dbReference>
<dbReference type="CDD" id="cd12148">
    <property type="entry name" value="fungal_TF_MHR"/>
    <property type="match status" value="1"/>
</dbReference>
<evidence type="ECO:0000256" key="2">
    <source>
        <dbReference type="ARBA" id="ARBA00022723"/>
    </source>
</evidence>
<sequence>MESNAPCLPGVAALRESFGDGKPPEISRKITACVACRRQKIKCHMTNGKAPCARCKKRSLPCTVNRSLQMLLEDDISWKQAVGQRVQRLEHAIGAVAKKLDMPELCELFGEQAELSAMLGHGQRTTPAGGSSSSSSSSSHVDPLPDHSWQITVDPQCEPSSMPASCIAQVPGAGASAGNASRKPHLVSKGLISLEEARVLFAVYQDRLDHLLYRILGDDASLEAAMESSPLLTAAVCTVGALHSAQLGHLYDACLAELKMLFTTGSLSRQHNTDDVRGLCIGGFWLSSLSWASSGSAVRIASEIQLHHAIYKALEGDRDAYLKTRLYYHVYVCDHHTSVLYGRPPMSHECVSINSAAALLETEHAVEDDVRLVSQVKIWSVYGAIFDCFGTETAKPVSPSQMPQLRRFAIALDTWHADWRERFRPHEKVGNYPAKGVGLHFNFAKLYLCSHAFRGLHAEPEPGPEPASTPLAPELHEVANTAVVCAASILGALNADQEVQLLLNGLSLCFDMMITFAVVFLLKVVTKYPGTIWMDKARILDLVSQTVCILDRGAALMNQRHLLVSVGPALRKLLQKVQETPSTASEAGVGHAPSSRDASVSRRSEMDWVQNFGSFEDFDFYAMLPDPNSWSVDLDFGGVLDHAHPQ</sequence>
<dbReference type="AlphaFoldDB" id="A0A9P8MCM5"/>
<dbReference type="InterPro" id="IPR051089">
    <property type="entry name" value="prtT"/>
</dbReference>
<evidence type="ECO:0000256" key="7">
    <source>
        <dbReference type="SAM" id="MobiDB-lite"/>
    </source>
</evidence>
<dbReference type="GO" id="GO:0000976">
    <property type="term" value="F:transcription cis-regulatory region binding"/>
    <property type="evidence" value="ECO:0007669"/>
    <property type="project" value="TreeGrafter"/>
</dbReference>
<dbReference type="InterPro" id="IPR007219">
    <property type="entry name" value="XnlR_reg_dom"/>
</dbReference>
<dbReference type="GO" id="GO:0006351">
    <property type="term" value="P:DNA-templated transcription"/>
    <property type="evidence" value="ECO:0007669"/>
    <property type="project" value="InterPro"/>
</dbReference>
<feature type="domain" description="Zn(2)-C6 fungal-type" evidence="8">
    <location>
        <begin position="32"/>
        <end position="64"/>
    </location>
</feature>
<protein>
    <recommendedName>
        <fullName evidence="8">Zn(2)-C6 fungal-type domain-containing protein</fullName>
    </recommendedName>
</protein>
<evidence type="ECO:0000256" key="4">
    <source>
        <dbReference type="ARBA" id="ARBA00023125"/>
    </source>
</evidence>